<evidence type="ECO:0000313" key="1">
    <source>
        <dbReference type="EMBL" id="AIJ04929.1"/>
    </source>
</evidence>
<dbReference type="GO" id="GO:0008967">
    <property type="term" value="F:phosphoglycolate phosphatase activity"/>
    <property type="evidence" value="ECO:0007669"/>
    <property type="project" value="TreeGrafter"/>
</dbReference>
<dbReference type="RefSeq" id="WP_048201145.1">
    <property type="nucleotide sequence ID" value="NZ_CP009149.1"/>
</dbReference>
<dbReference type="SUPFAM" id="SSF56784">
    <property type="entry name" value="HAD-like"/>
    <property type="match status" value="1"/>
</dbReference>
<gene>
    <name evidence="1" type="ORF">JH146_0078</name>
</gene>
<evidence type="ECO:0008006" key="3">
    <source>
        <dbReference type="Google" id="ProtNLM"/>
    </source>
</evidence>
<dbReference type="Pfam" id="PF13419">
    <property type="entry name" value="HAD_2"/>
    <property type="match status" value="1"/>
</dbReference>
<dbReference type="PANTHER" id="PTHR43434:SF1">
    <property type="entry name" value="PHOSPHOGLYCOLATE PHOSPHATASE"/>
    <property type="match status" value="1"/>
</dbReference>
<dbReference type="OrthoDB" id="31229at2157"/>
<keyword evidence="2" id="KW-1185">Reference proteome</keyword>
<dbReference type="SFLD" id="SFLDS00003">
    <property type="entry name" value="Haloacid_Dehalogenase"/>
    <property type="match status" value="1"/>
</dbReference>
<dbReference type="InterPro" id="IPR023198">
    <property type="entry name" value="PGP-like_dom2"/>
</dbReference>
<dbReference type="SFLD" id="SFLDG01129">
    <property type="entry name" value="C1.5:_HAD__Beta-PGM__Phosphata"/>
    <property type="match status" value="1"/>
</dbReference>
<dbReference type="GO" id="GO:0006281">
    <property type="term" value="P:DNA repair"/>
    <property type="evidence" value="ECO:0007669"/>
    <property type="project" value="TreeGrafter"/>
</dbReference>
<dbReference type="Proteomes" id="UP000028781">
    <property type="component" value="Chromosome"/>
</dbReference>
<organism evidence="1 2">
    <name type="scientific">Methanocaldococcus bathoardescens</name>
    <dbReference type="NCBI Taxonomy" id="1301915"/>
    <lineage>
        <taxon>Archaea</taxon>
        <taxon>Methanobacteriati</taxon>
        <taxon>Methanobacteriota</taxon>
        <taxon>Methanomada group</taxon>
        <taxon>Methanococci</taxon>
        <taxon>Methanococcales</taxon>
        <taxon>Methanocaldococcaceae</taxon>
        <taxon>Methanocaldococcus</taxon>
    </lineage>
</organism>
<dbReference type="InterPro" id="IPR023214">
    <property type="entry name" value="HAD_sf"/>
</dbReference>
<dbReference type="AlphaFoldDB" id="A0A076LHC0"/>
<dbReference type="KEGG" id="mjh:JH146_0078"/>
<accession>A0A076LHC0</accession>
<dbReference type="Gene3D" id="3.40.50.1000">
    <property type="entry name" value="HAD superfamily/HAD-like"/>
    <property type="match status" value="1"/>
</dbReference>
<dbReference type="Gene3D" id="1.10.150.240">
    <property type="entry name" value="Putative phosphatase, domain 2"/>
    <property type="match status" value="1"/>
</dbReference>
<evidence type="ECO:0000313" key="2">
    <source>
        <dbReference type="Proteomes" id="UP000028781"/>
    </source>
</evidence>
<dbReference type="GeneID" id="24890669"/>
<name>A0A076LHC0_9EURY</name>
<sequence length="218" mass="25643">MKLTIFFDLDGTLIDTSDRHYKVYNDILKLNGFQISISKEKFWELKREGKKTIEMLPNNCPKEFAEKFKNEWIKRIEKREYLKLDTPIYGVSEVLSMLYNKNIELILVTLRHNESNLIWELKNLKLIRYFKEILVGSPLELKDKSILIKKYLTNHSSKTADLLIVGDSETDILAGKYLGISSVAVTYGIRSKNFLKKLNPEFYIDNIYELPKIIEKIR</sequence>
<dbReference type="HOGENOM" id="CLU_104121_0_0_2"/>
<protein>
    <recommendedName>
        <fullName evidence="3">HAD family hydrolase</fullName>
    </recommendedName>
</protein>
<dbReference type="InterPro" id="IPR050155">
    <property type="entry name" value="HAD-like_hydrolase_sf"/>
</dbReference>
<dbReference type="InterPro" id="IPR041492">
    <property type="entry name" value="HAD_2"/>
</dbReference>
<proteinExistence type="predicted"/>
<dbReference type="GO" id="GO:0005829">
    <property type="term" value="C:cytosol"/>
    <property type="evidence" value="ECO:0007669"/>
    <property type="project" value="TreeGrafter"/>
</dbReference>
<dbReference type="STRING" id="1301915.JH146_0078"/>
<dbReference type="PANTHER" id="PTHR43434">
    <property type="entry name" value="PHOSPHOGLYCOLATE PHOSPHATASE"/>
    <property type="match status" value="1"/>
</dbReference>
<dbReference type="InterPro" id="IPR036412">
    <property type="entry name" value="HAD-like_sf"/>
</dbReference>
<reference evidence="1 2" key="1">
    <citation type="journal article" date="2015" name="Int. J. Syst. Evol. Microbiol.">
        <title>M ethanocaldococcus bathoardescens sp. nov., a hyperthermophilic methanogen isolated from a volcanically active deep-sea hydrothermal vent.</title>
        <authorList>
            <person name="Stewart L.C."/>
            <person name="Jung J.H."/>
            <person name="Kim Y.T."/>
            <person name="Kwon S.W."/>
            <person name="Park C.S."/>
            <person name="Holden J.F."/>
        </authorList>
    </citation>
    <scope>NUCLEOTIDE SEQUENCE [LARGE SCALE GENOMIC DNA]</scope>
    <source>
        <strain evidence="1 2">JH146</strain>
    </source>
</reference>
<dbReference type="EMBL" id="CP009149">
    <property type="protein sequence ID" value="AIJ04929.1"/>
    <property type="molecule type" value="Genomic_DNA"/>
</dbReference>